<evidence type="ECO:0000313" key="8">
    <source>
        <dbReference type="EMBL" id="MFC7280271.1"/>
    </source>
</evidence>
<evidence type="ECO:0000256" key="7">
    <source>
        <dbReference type="SAM" id="MobiDB-lite"/>
    </source>
</evidence>
<feature type="non-terminal residue" evidence="8">
    <location>
        <position position="268"/>
    </location>
</feature>
<sequence length="268" mass="28746">MTLTDEFEHVALGNEEDEPVVTPRLPLSDGVPGAAAPAVKALLDEQLLDQMVAQVRADGGRLTGPGSFLSEMCKAVLERGLQAELGAHLGYGKHDPAGKGSGNSRNGSTPKTVQTEIGPIPLDVPRDRSGTFTPLLVPKGERRLGGLSDVIISLYAGGMTVRDICHHLQRVYGTEISPDTVSVVTDAVLDEVKAWQTRPLDAVYPIVYIDALVVKVRDGAHVRNKAAHLVVGVDCDGVKHVLGIWLQNSEGAKFWLSVLTELRNRGVR</sequence>
<protein>
    <recommendedName>
        <fullName evidence="6">Mutator family transposase</fullName>
    </recommendedName>
</protein>
<dbReference type="Pfam" id="PF00872">
    <property type="entry name" value="Transposase_mut"/>
    <property type="match status" value="1"/>
</dbReference>
<comment type="caution">
    <text evidence="8">The sequence shown here is derived from an EMBL/GenBank/DDBJ whole genome shotgun (WGS) entry which is preliminary data.</text>
</comment>
<dbReference type="Proteomes" id="UP001596548">
    <property type="component" value="Unassembled WGS sequence"/>
</dbReference>
<keyword evidence="4 6" id="KW-0238">DNA-binding</keyword>
<reference evidence="9" key="1">
    <citation type="journal article" date="2019" name="Int. J. Syst. Evol. Microbiol.">
        <title>The Global Catalogue of Microorganisms (GCM) 10K type strain sequencing project: providing services to taxonomists for standard genome sequencing and annotation.</title>
        <authorList>
            <consortium name="The Broad Institute Genomics Platform"/>
            <consortium name="The Broad Institute Genome Sequencing Center for Infectious Disease"/>
            <person name="Wu L."/>
            <person name="Ma J."/>
        </authorList>
    </citation>
    <scope>NUCLEOTIDE SEQUENCE [LARGE SCALE GENOMIC DNA]</scope>
    <source>
        <strain evidence="9">XZYJT-10</strain>
    </source>
</reference>
<dbReference type="InterPro" id="IPR001207">
    <property type="entry name" value="Transposase_mutator"/>
</dbReference>
<feature type="compositionally biased region" description="Polar residues" evidence="7">
    <location>
        <begin position="102"/>
        <end position="115"/>
    </location>
</feature>
<organism evidence="8 9">
    <name type="scientific">Paractinoplanes rhizophilus</name>
    <dbReference type="NCBI Taxonomy" id="1416877"/>
    <lineage>
        <taxon>Bacteria</taxon>
        <taxon>Bacillati</taxon>
        <taxon>Actinomycetota</taxon>
        <taxon>Actinomycetes</taxon>
        <taxon>Micromonosporales</taxon>
        <taxon>Micromonosporaceae</taxon>
        <taxon>Paractinoplanes</taxon>
    </lineage>
</organism>
<keyword evidence="9" id="KW-1185">Reference proteome</keyword>
<evidence type="ECO:0000256" key="6">
    <source>
        <dbReference type="RuleBase" id="RU365089"/>
    </source>
</evidence>
<evidence type="ECO:0000256" key="3">
    <source>
        <dbReference type="ARBA" id="ARBA00022578"/>
    </source>
</evidence>
<feature type="region of interest" description="Disordered" evidence="7">
    <location>
        <begin position="92"/>
        <end position="124"/>
    </location>
</feature>
<proteinExistence type="inferred from homology"/>
<keyword evidence="6" id="KW-0814">Transposable element</keyword>
<dbReference type="PANTHER" id="PTHR33217:SF5">
    <property type="entry name" value="MUTATOR FAMILY TRANSPOSASE"/>
    <property type="match status" value="1"/>
</dbReference>
<dbReference type="PANTHER" id="PTHR33217">
    <property type="entry name" value="TRANSPOSASE FOR INSERTION SEQUENCE ELEMENT IS1081"/>
    <property type="match status" value="1"/>
</dbReference>
<evidence type="ECO:0000256" key="4">
    <source>
        <dbReference type="ARBA" id="ARBA00023125"/>
    </source>
</evidence>
<evidence type="ECO:0000256" key="1">
    <source>
        <dbReference type="ARBA" id="ARBA00002190"/>
    </source>
</evidence>
<evidence type="ECO:0000256" key="2">
    <source>
        <dbReference type="ARBA" id="ARBA00010961"/>
    </source>
</evidence>
<comment type="function">
    <text evidence="1 6">Required for the transposition of the insertion element.</text>
</comment>
<accession>A0ABW2I5V8</accession>
<name>A0ABW2I5V8_9ACTN</name>
<dbReference type="EMBL" id="JBHTBJ010000126">
    <property type="protein sequence ID" value="MFC7280271.1"/>
    <property type="molecule type" value="Genomic_DNA"/>
</dbReference>
<evidence type="ECO:0000313" key="9">
    <source>
        <dbReference type="Proteomes" id="UP001596548"/>
    </source>
</evidence>
<keyword evidence="3 6" id="KW-0815">Transposition</keyword>
<evidence type="ECO:0000256" key="5">
    <source>
        <dbReference type="ARBA" id="ARBA00023172"/>
    </source>
</evidence>
<dbReference type="NCBIfam" id="NF033543">
    <property type="entry name" value="transpos_IS256"/>
    <property type="match status" value="1"/>
</dbReference>
<keyword evidence="5 6" id="KW-0233">DNA recombination</keyword>
<comment type="similarity">
    <text evidence="2 6">Belongs to the transposase mutator family.</text>
</comment>
<gene>
    <name evidence="8" type="ORF">ACFQS1_40505</name>
</gene>